<dbReference type="EMBL" id="JANJHC010000002">
    <property type="protein sequence ID" value="MDA5622214.1"/>
    <property type="molecule type" value="Genomic_DNA"/>
</dbReference>
<sequence length="80" mass="8932">MGTATGLRINCPLCNGKLHIRTSERPTPTTVTALLFCANCGNFKGKFMGEITETQTANWKTNHKIKNSVFEKNKMTEQDL</sequence>
<dbReference type="RefSeq" id="WP_271345532.1">
    <property type="nucleotide sequence ID" value="NZ_CP144454.1"/>
</dbReference>
<dbReference type="AlphaFoldDB" id="A0A9X3UNQ3"/>
<name>A0A9X3UNQ3_PASMD</name>
<gene>
    <name evidence="1" type="ORF">NM948_01365</name>
</gene>
<evidence type="ECO:0000313" key="2">
    <source>
        <dbReference type="Proteomes" id="UP001145481"/>
    </source>
</evidence>
<proteinExistence type="predicted"/>
<evidence type="ECO:0000313" key="1">
    <source>
        <dbReference type="EMBL" id="MDA5622214.1"/>
    </source>
</evidence>
<dbReference type="Proteomes" id="UP001145481">
    <property type="component" value="Unassembled WGS sequence"/>
</dbReference>
<accession>A0A9X3UNQ3</accession>
<reference evidence="1" key="1">
    <citation type="submission" date="2022-07" db="EMBL/GenBank/DDBJ databases">
        <title>Genome-based characterization of novel serogroup A variants of Pasteurella multocida.</title>
        <authorList>
            <person name="Prajapati A."/>
            <person name="Yogisharadhya R."/>
            <person name="Mohanty N."/>
            <person name="Chanda M."/>
            <person name="Mendem S.K."/>
            <person name="Siddaramappa S."/>
            <person name="Shivachandra S.B."/>
        </authorList>
    </citation>
    <scope>NUCLEOTIDE SEQUENCE</scope>
    <source>
        <strain evidence="1">NIVEDIPm19</strain>
    </source>
</reference>
<comment type="caution">
    <text evidence="1">The sequence shown here is derived from an EMBL/GenBank/DDBJ whole genome shotgun (WGS) entry which is preliminary data.</text>
</comment>
<organism evidence="1 2">
    <name type="scientific">Pasteurella multocida</name>
    <dbReference type="NCBI Taxonomy" id="747"/>
    <lineage>
        <taxon>Bacteria</taxon>
        <taxon>Pseudomonadati</taxon>
        <taxon>Pseudomonadota</taxon>
        <taxon>Gammaproteobacteria</taxon>
        <taxon>Pasteurellales</taxon>
        <taxon>Pasteurellaceae</taxon>
        <taxon>Pasteurella</taxon>
    </lineage>
</organism>
<protein>
    <submittedName>
        <fullName evidence="1">Ogr/Delta-like zinc finger family protein</fullName>
    </submittedName>
</protein>